<dbReference type="AlphaFoldDB" id="A0A9I9E201"/>
<dbReference type="GO" id="GO:0003735">
    <property type="term" value="F:structural constituent of ribosome"/>
    <property type="evidence" value="ECO:0007669"/>
    <property type="project" value="TreeGrafter"/>
</dbReference>
<dbReference type="InterPro" id="IPR023029">
    <property type="entry name" value="Ribosomal_uS15_arc_euk"/>
</dbReference>
<dbReference type="PANTHER" id="PTHR11885:SF6">
    <property type="entry name" value="SMALL RIBOSOMAL SUBUNIT PROTEIN US15"/>
    <property type="match status" value="1"/>
</dbReference>
<dbReference type="Gramene" id="MELO3C027693.2.1">
    <property type="protein sequence ID" value="MELO3C027693.2.1"/>
    <property type="gene ID" value="MELO3C027693.2"/>
</dbReference>
<proteinExistence type="predicted"/>
<organism evidence="1">
    <name type="scientific">Cucumis melo</name>
    <name type="common">Muskmelon</name>
    <dbReference type="NCBI Taxonomy" id="3656"/>
    <lineage>
        <taxon>Eukaryota</taxon>
        <taxon>Viridiplantae</taxon>
        <taxon>Streptophyta</taxon>
        <taxon>Embryophyta</taxon>
        <taxon>Tracheophyta</taxon>
        <taxon>Spermatophyta</taxon>
        <taxon>Magnoliopsida</taxon>
        <taxon>eudicotyledons</taxon>
        <taxon>Gunneridae</taxon>
        <taxon>Pentapetalae</taxon>
        <taxon>rosids</taxon>
        <taxon>fabids</taxon>
        <taxon>Cucurbitales</taxon>
        <taxon>Cucurbitaceae</taxon>
        <taxon>Benincaseae</taxon>
        <taxon>Cucumis</taxon>
    </lineage>
</organism>
<evidence type="ECO:0000313" key="1">
    <source>
        <dbReference type="EnsemblPlants" id="MELO3C027693.2.1"/>
    </source>
</evidence>
<dbReference type="PANTHER" id="PTHR11885">
    <property type="entry name" value="RIBOSOMAL PROTEIN S15P/S13E"/>
    <property type="match status" value="1"/>
</dbReference>
<dbReference type="Gene3D" id="1.10.287.10">
    <property type="entry name" value="S15/NS1, RNA-binding"/>
    <property type="match status" value="1"/>
</dbReference>
<accession>A0A9I9E201</accession>
<dbReference type="GO" id="GO:0070181">
    <property type="term" value="F:small ribosomal subunit rRNA binding"/>
    <property type="evidence" value="ECO:0007669"/>
    <property type="project" value="TreeGrafter"/>
</dbReference>
<dbReference type="GO" id="GO:0005730">
    <property type="term" value="C:nucleolus"/>
    <property type="evidence" value="ECO:0007669"/>
    <property type="project" value="TreeGrafter"/>
</dbReference>
<evidence type="ECO:0008006" key="2">
    <source>
        <dbReference type="Google" id="ProtNLM"/>
    </source>
</evidence>
<dbReference type="EnsemblPlants" id="MELO3C027693.2.1">
    <property type="protein sequence ID" value="MELO3C027693.2.1"/>
    <property type="gene ID" value="MELO3C027693.2"/>
</dbReference>
<protein>
    <recommendedName>
        <fullName evidence="2">Ribosomal protein S13</fullName>
    </recommendedName>
</protein>
<dbReference type="GO" id="GO:0022627">
    <property type="term" value="C:cytosolic small ribosomal subunit"/>
    <property type="evidence" value="ECO:0007669"/>
    <property type="project" value="TreeGrafter"/>
</dbReference>
<sequence>MCVFYYYQKGLAPEILEDLYHVIKKTVSIRKHLERNRRTRLQVQVDS</sequence>
<name>A0A9I9E201_CUCME</name>
<reference evidence="1" key="1">
    <citation type="submission" date="2023-03" db="UniProtKB">
        <authorList>
            <consortium name="EnsemblPlants"/>
        </authorList>
    </citation>
    <scope>IDENTIFICATION</scope>
</reference>